<protein>
    <submittedName>
        <fullName evidence="2">Uncharacterized protein</fullName>
    </submittedName>
</protein>
<evidence type="ECO:0000313" key="2">
    <source>
        <dbReference type="EMBL" id="KAF5845384.1"/>
    </source>
</evidence>
<dbReference type="Proteomes" id="UP000624244">
    <property type="component" value="Unassembled WGS sequence"/>
</dbReference>
<dbReference type="EMBL" id="WNKQ01000019">
    <property type="protein sequence ID" value="KAF5845384.1"/>
    <property type="molecule type" value="Genomic_DNA"/>
</dbReference>
<organism evidence="2 3">
    <name type="scientific">Cochliobolus sativus</name>
    <name type="common">Common root rot and spot blotch fungus</name>
    <name type="synonym">Bipolaris sorokiniana</name>
    <dbReference type="NCBI Taxonomy" id="45130"/>
    <lineage>
        <taxon>Eukaryota</taxon>
        <taxon>Fungi</taxon>
        <taxon>Dikarya</taxon>
        <taxon>Ascomycota</taxon>
        <taxon>Pezizomycotina</taxon>
        <taxon>Dothideomycetes</taxon>
        <taxon>Pleosporomycetidae</taxon>
        <taxon>Pleosporales</taxon>
        <taxon>Pleosporineae</taxon>
        <taxon>Pleosporaceae</taxon>
        <taxon>Bipolaris</taxon>
    </lineage>
</organism>
<evidence type="ECO:0000313" key="3">
    <source>
        <dbReference type="Proteomes" id="UP000624244"/>
    </source>
</evidence>
<reference evidence="2" key="1">
    <citation type="submission" date="2019-11" db="EMBL/GenBank/DDBJ databases">
        <title>Bipolaris sorokiniana Genome sequencing.</title>
        <authorList>
            <person name="Wang H."/>
        </authorList>
    </citation>
    <scope>NUCLEOTIDE SEQUENCE</scope>
</reference>
<proteinExistence type="predicted"/>
<evidence type="ECO:0000256" key="1">
    <source>
        <dbReference type="SAM" id="MobiDB-lite"/>
    </source>
</evidence>
<feature type="region of interest" description="Disordered" evidence="1">
    <location>
        <begin position="31"/>
        <end position="68"/>
    </location>
</feature>
<sequence>MDPNPPCAVVPKRRTLIRGCAHGRDGLGHAMTGPAASDKGPQMYGPITGPRRARSSEVVPSAPPDASATEGCLGWWGNAWPSSFLLCCGPRWYVRMYILLVNLGELSKNTSTRSCTTWQDEPSLAHALVSRWRADRGRVQRNGIRALVGAV</sequence>
<gene>
    <name evidence="2" type="ORF">GGP41_002936</name>
</gene>
<dbReference type="AlphaFoldDB" id="A0A8H6DRF3"/>
<name>A0A8H6DRF3_COCSA</name>
<comment type="caution">
    <text evidence="2">The sequence shown here is derived from an EMBL/GenBank/DDBJ whole genome shotgun (WGS) entry which is preliminary data.</text>
</comment>
<accession>A0A8H6DRF3</accession>